<dbReference type="CDD" id="cd19974">
    <property type="entry name" value="PBP1_LacI-like"/>
    <property type="match status" value="1"/>
</dbReference>
<accession>F8FRL4</accession>
<dbReference type="Proteomes" id="UP000006620">
    <property type="component" value="Chromosome"/>
</dbReference>
<reference evidence="6" key="1">
    <citation type="submission" date="2011-06" db="EMBL/GenBank/DDBJ databases">
        <title>Complete genome sequence of Paenibacillus mucilaginosus KNP414.</title>
        <authorList>
            <person name="Wang J."/>
            <person name="Hu S."/>
            <person name="Hu X."/>
            <person name="Zhang B."/>
            <person name="Dong D."/>
            <person name="Zhang S."/>
            <person name="Zhao K."/>
            <person name="Wu D."/>
        </authorList>
    </citation>
    <scope>NUCLEOTIDE SEQUENCE [LARGE SCALE GENOMIC DNA]</scope>
    <source>
        <strain evidence="6">KNP414</strain>
    </source>
</reference>
<sequence>MNKEKITIQHIADSLGLSRNTVSKALNGSETIPAETRSRVIKRAIELKYKQFALIEPEEASSRAPGNIALFTANMPHNTHFGTSLLSGLEKMISTEGFNLSIHIVRETELEALTLPVNFDKTKVDGIVCIELFDKDYTEFIQSLQIPTICIDAPSDLLGPDLGADVLLMENEHSTFRLTRTLIDSGHIRLGFVGDIRHCRSFHERWTGFTRALSAAGLPQDPSLSITEADCLISNLSWLEERISLLDALPTVFVCANDFIAINVMRILKQKQVRIPEDIAVTGFDDSPESQIVEPQLTTVHIYRDEMGLQAAEMLLSRIRNPHKPPQVTHVQTKPVYRSSTGIPASR</sequence>
<gene>
    <name evidence="5" type="ordered locus">KNP414_02010</name>
</gene>
<keyword evidence="3" id="KW-0804">Transcription</keyword>
<dbReference type="AlphaFoldDB" id="F8FRL4"/>
<dbReference type="SUPFAM" id="SSF47413">
    <property type="entry name" value="lambda repressor-like DNA-binding domains"/>
    <property type="match status" value="1"/>
</dbReference>
<keyword evidence="2" id="KW-0238">DNA-binding</keyword>
<evidence type="ECO:0000256" key="1">
    <source>
        <dbReference type="ARBA" id="ARBA00023015"/>
    </source>
</evidence>
<dbReference type="Pfam" id="PF00356">
    <property type="entry name" value="LacI"/>
    <property type="match status" value="1"/>
</dbReference>
<evidence type="ECO:0000256" key="3">
    <source>
        <dbReference type="ARBA" id="ARBA00023163"/>
    </source>
</evidence>
<organism evidence="5 6">
    <name type="scientific">Paenibacillus mucilaginosus (strain KNP414)</name>
    <dbReference type="NCBI Taxonomy" id="1036673"/>
    <lineage>
        <taxon>Bacteria</taxon>
        <taxon>Bacillati</taxon>
        <taxon>Bacillota</taxon>
        <taxon>Bacilli</taxon>
        <taxon>Bacillales</taxon>
        <taxon>Paenibacillaceae</taxon>
        <taxon>Paenibacillus</taxon>
    </lineage>
</organism>
<dbReference type="InterPro" id="IPR010982">
    <property type="entry name" value="Lambda_DNA-bd_dom_sf"/>
</dbReference>
<dbReference type="KEGG" id="pms:KNP414_02010"/>
<dbReference type="Gene3D" id="3.40.50.2300">
    <property type="match status" value="2"/>
</dbReference>
<protein>
    <submittedName>
        <fullName evidence="5">Transcriptional regulator, LacI family</fullName>
    </submittedName>
</protein>
<dbReference type="SUPFAM" id="SSF53822">
    <property type="entry name" value="Periplasmic binding protein-like I"/>
    <property type="match status" value="1"/>
</dbReference>
<proteinExistence type="predicted"/>
<dbReference type="InterPro" id="IPR028082">
    <property type="entry name" value="Peripla_BP_I"/>
</dbReference>
<dbReference type="PANTHER" id="PTHR30146:SF109">
    <property type="entry name" value="HTH-TYPE TRANSCRIPTIONAL REGULATOR GALS"/>
    <property type="match status" value="1"/>
</dbReference>
<dbReference type="EMBL" id="CP002869">
    <property type="protein sequence ID" value="AEI40571.1"/>
    <property type="molecule type" value="Genomic_DNA"/>
</dbReference>
<dbReference type="Pfam" id="PF13377">
    <property type="entry name" value="Peripla_BP_3"/>
    <property type="match status" value="1"/>
</dbReference>
<dbReference type="InterPro" id="IPR046335">
    <property type="entry name" value="LacI/GalR-like_sensor"/>
</dbReference>
<dbReference type="PATRIC" id="fig|1036673.3.peg.1797"/>
<dbReference type="Gene3D" id="1.10.260.40">
    <property type="entry name" value="lambda repressor-like DNA-binding domains"/>
    <property type="match status" value="1"/>
</dbReference>
<evidence type="ECO:0000313" key="5">
    <source>
        <dbReference type="EMBL" id="AEI40571.1"/>
    </source>
</evidence>
<evidence type="ECO:0000259" key="4">
    <source>
        <dbReference type="SMART" id="SM00354"/>
    </source>
</evidence>
<evidence type="ECO:0000313" key="6">
    <source>
        <dbReference type="Proteomes" id="UP000006620"/>
    </source>
</evidence>
<keyword evidence="1" id="KW-0805">Transcription regulation</keyword>
<dbReference type="SMART" id="SM00354">
    <property type="entry name" value="HTH_LACI"/>
    <property type="match status" value="1"/>
</dbReference>
<dbReference type="CDD" id="cd01392">
    <property type="entry name" value="HTH_LacI"/>
    <property type="match status" value="1"/>
</dbReference>
<feature type="domain" description="HTH lacI-type" evidence="4">
    <location>
        <begin position="5"/>
        <end position="61"/>
    </location>
</feature>
<reference evidence="5 6" key="2">
    <citation type="journal article" date="2013" name="Genome Announc.">
        <title>Genome Sequence of Growth-Improving Paenibacillus mucilaginosus Strain KNP414.</title>
        <authorList>
            <person name="Lu J.J."/>
            <person name="Wang J.F."/>
            <person name="Hu X.F."/>
        </authorList>
    </citation>
    <scope>NUCLEOTIDE SEQUENCE [LARGE SCALE GENOMIC DNA]</scope>
    <source>
        <strain evidence="5 6">KNP414</strain>
    </source>
</reference>
<dbReference type="GO" id="GO:0000976">
    <property type="term" value="F:transcription cis-regulatory region binding"/>
    <property type="evidence" value="ECO:0007669"/>
    <property type="project" value="TreeGrafter"/>
</dbReference>
<dbReference type="RefSeq" id="WP_013915732.1">
    <property type="nucleotide sequence ID" value="NC_015690.1"/>
</dbReference>
<dbReference type="InterPro" id="IPR000843">
    <property type="entry name" value="HTH_LacI"/>
</dbReference>
<dbReference type="GO" id="GO:0003700">
    <property type="term" value="F:DNA-binding transcription factor activity"/>
    <property type="evidence" value="ECO:0007669"/>
    <property type="project" value="TreeGrafter"/>
</dbReference>
<evidence type="ECO:0000256" key="2">
    <source>
        <dbReference type="ARBA" id="ARBA00023125"/>
    </source>
</evidence>
<dbReference type="HOGENOM" id="CLU_037628_6_2_9"/>
<name>F8FRL4_PAEMK</name>
<dbReference type="PANTHER" id="PTHR30146">
    <property type="entry name" value="LACI-RELATED TRANSCRIPTIONAL REPRESSOR"/>
    <property type="match status" value="1"/>
</dbReference>